<sequence length="101" mass="11058">MHRPNLMPRQSVHVQLRCITRLRQRPVLRPMMAASLSQATPPGSYLSGNESIAKGPCQAATVSILVAKGRYFSIQTYLPGPVRALVASPPVTDSNSSTEWR</sequence>
<organism evidence="1 2">
    <name type="scientific">Trichoderma simmonsii</name>
    <dbReference type="NCBI Taxonomy" id="1491479"/>
    <lineage>
        <taxon>Eukaryota</taxon>
        <taxon>Fungi</taxon>
        <taxon>Dikarya</taxon>
        <taxon>Ascomycota</taxon>
        <taxon>Pezizomycotina</taxon>
        <taxon>Sordariomycetes</taxon>
        <taxon>Hypocreomycetidae</taxon>
        <taxon>Hypocreales</taxon>
        <taxon>Hypocreaceae</taxon>
        <taxon>Trichoderma</taxon>
    </lineage>
</organism>
<dbReference type="Proteomes" id="UP000826661">
    <property type="component" value="Chromosome VII"/>
</dbReference>
<evidence type="ECO:0000313" key="1">
    <source>
        <dbReference type="EMBL" id="QYT05352.1"/>
    </source>
</evidence>
<gene>
    <name evidence="1" type="ORF">H0G86_012246</name>
</gene>
<reference evidence="1 2" key="1">
    <citation type="journal article" date="2021" name="BMC Genomics">
        <title>Telomere-to-telomere genome assembly of asparaginase-producing Trichoderma simmonsii.</title>
        <authorList>
            <person name="Chung D."/>
            <person name="Kwon Y.M."/>
            <person name="Yang Y."/>
        </authorList>
    </citation>
    <scope>NUCLEOTIDE SEQUENCE [LARGE SCALE GENOMIC DNA]</scope>
    <source>
        <strain evidence="1 2">GH-Sj1</strain>
    </source>
</reference>
<name>A0A8G0LN49_9HYPO</name>
<keyword evidence="2" id="KW-1185">Reference proteome</keyword>
<dbReference type="AlphaFoldDB" id="A0A8G0LN49"/>
<dbReference type="EMBL" id="CP075870">
    <property type="protein sequence ID" value="QYT05352.1"/>
    <property type="molecule type" value="Genomic_DNA"/>
</dbReference>
<protein>
    <submittedName>
        <fullName evidence="1">Uncharacterized protein</fullName>
    </submittedName>
</protein>
<evidence type="ECO:0000313" key="2">
    <source>
        <dbReference type="Proteomes" id="UP000826661"/>
    </source>
</evidence>
<proteinExistence type="predicted"/>
<accession>A0A8G0LN49</accession>